<proteinExistence type="predicted"/>
<name>A0A5R8K8Q7_9BACT</name>
<dbReference type="AlphaFoldDB" id="A0A5R8K8Q7"/>
<dbReference type="EMBL" id="VAUV01000020">
    <property type="protein sequence ID" value="TLD68717.1"/>
    <property type="molecule type" value="Genomic_DNA"/>
</dbReference>
<organism evidence="2 3">
    <name type="scientific">Phragmitibacter flavus</name>
    <dbReference type="NCBI Taxonomy" id="2576071"/>
    <lineage>
        <taxon>Bacteria</taxon>
        <taxon>Pseudomonadati</taxon>
        <taxon>Verrucomicrobiota</taxon>
        <taxon>Verrucomicrobiia</taxon>
        <taxon>Verrucomicrobiales</taxon>
        <taxon>Verrucomicrobiaceae</taxon>
        <taxon>Phragmitibacter</taxon>
    </lineage>
</organism>
<dbReference type="RefSeq" id="WP_138088329.1">
    <property type="nucleotide sequence ID" value="NZ_VAUV01000020.1"/>
</dbReference>
<accession>A0A5R8K8Q7</accession>
<protein>
    <submittedName>
        <fullName evidence="2">Uncharacterized protein</fullName>
    </submittedName>
</protein>
<keyword evidence="1" id="KW-0732">Signal</keyword>
<comment type="caution">
    <text evidence="2">The sequence shown here is derived from an EMBL/GenBank/DDBJ whole genome shotgun (WGS) entry which is preliminary data.</text>
</comment>
<feature type="chain" id="PRO_5024295669" evidence="1">
    <location>
        <begin position="24"/>
        <end position="93"/>
    </location>
</feature>
<evidence type="ECO:0000256" key="1">
    <source>
        <dbReference type="SAM" id="SignalP"/>
    </source>
</evidence>
<dbReference type="Proteomes" id="UP000306196">
    <property type="component" value="Unassembled WGS sequence"/>
</dbReference>
<gene>
    <name evidence="2" type="ORF">FEM03_21280</name>
</gene>
<sequence>MKTILAILSATLVLGAFASQAEAGDHYRRYSKSRYCEPERRVYVRECPPPRVVYVRPPVYVHRPVCAPRPVYVEPCHQPRRYHRSGFSITFTR</sequence>
<evidence type="ECO:0000313" key="2">
    <source>
        <dbReference type="EMBL" id="TLD68717.1"/>
    </source>
</evidence>
<feature type="signal peptide" evidence="1">
    <location>
        <begin position="1"/>
        <end position="23"/>
    </location>
</feature>
<reference evidence="2 3" key="1">
    <citation type="submission" date="2019-05" db="EMBL/GenBank/DDBJ databases">
        <title>Verrucobacter flavum gen. nov., sp. nov. a new member of the family Verrucomicrobiaceae.</title>
        <authorList>
            <person name="Szuroczki S."/>
            <person name="Abbaszade G."/>
            <person name="Szabo A."/>
            <person name="Felfoldi T."/>
            <person name="Schumann P."/>
            <person name="Boka K."/>
            <person name="Keki Z."/>
            <person name="Toumi M."/>
            <person name="Toth E."/>
        </authorList>
    </citation>
    <scope>NUCLEOTIDE SEQUENCE [LARGE SCALE GENOMIC DNA]</scope>
    <source>
        <strain evidence="2 3">MG-N-17</strain>
    </source>
</reference>
<keyword evidence="3" id="KW-1185">Reference proteome</keyword>
<evidence type="ECO:0000313" key="3">
    <source>
        <dbReference type="Proteomes" id="UP000306196"/>
    </source>
</evidence>